<accession>A0A7M1SX72</accession>
<dbReference type="Pfam" id="PF17128">
    <property type="entry name" value="DUF5107"/>
    <property type="match status" value="1"/>
</dbReference>
<dbReference type="EMBL" id="CP063169">
    <property type="protein sequence ID" value="QOR72186.1"/>
    <property type="molecule type" value="Genomic_DNA"/>
</dbReference>
<organism evidence="3 4">
    <name type="scientific">Ruania alkalisoli</name>
    <dbReference type="NCBI Taxonomy" id="2779775"/>
    <lineage>
        <taxon>Bacteria</taxon>
        <taxon>Bacillati</taxon>
        <taxon>Actinomycetota</taxon>
        <taxon>Actinomycetes</taxon>
        <taxon>Micrococcales</taxon>
        <taxon>Ruaniaceae</taxon>
        <taxon>Ruania</taxon>
    </lineage>
</organism>
<dbReference type="Proteomes" id="UP000593758">
    <property type="component" value="Chromosome"/>
</dbReference>
<dbReference type="AlphaFoldDB" id="A0A7M1SX72"/>
<name>A0A7M1SX72_9MICO</name>
<dbReference type="InterPro" id="IPR011990">
    <property type="entry name" value="TPR-like_helical_dom_sf"/>
</dbReference>
<dbReference type="Gene3D" id="1.25.40.10">
    <property type="entry name" value="Tetratricopeptide repeat domain"/>
    <property type="match status" value="1"/>
</dbReference>
<evidence type="ECO:0000259" key="2">
    <source>
        <dbReference type="Pfam" id="PF17128"/>
    </source>
</evidence>
<evidence type="ECO:0000313" key="3">
    <source>
        <dbReference type="EMBL" id="QOR72186.1"/>
    </source>
</evidence>
<feature type="domain" description="DUF5107" evidence="2">
    <location>
        <begin position="56"/>
        <end position="334"/>
    </location>
</feature>
<keyword evidence="4" id="KW-1185">Reference proteome</keyword>
<sequence>MSEPSRLSQDRISLPGVLPGEAPLPQPGTVIESGFTLADDLPPDLHERSRQGWPRSMHPYLQQDSYGRDRTDLSLATVVLENEHLRATFIPALGGRLWSLVSLPDERDLLYANRVLQPANLALRNAWFAGGVEWNIGTKGHAAHTMAPLHAARLRTGDGAPLLRMWELDRLRGTIFQVDAWIPVGARALHVYVRIQNPTAIAAPMYWWSNAAVPEADDVRVLAPATTAFSTATDGPVRRVPVPVRGDLDVSYPTRSSHAADYFYDIPDETDPWIAAVAGDGHGLMQASTGRLRGRKMFCWGTSTGGAHWQDWLSPARGQYLEIQAGLLPTQFEHTMLPAGQAWDWLEVYGDAALDPQIAHGGDWPTALEIGGRAARGLLLDPDGTLSRARALADESPVEILATGSPWGAIEALLAGEDRAAVSAGTPFPDLANRAPAGRGGAPAASEGAHPAGDVATDLWWALVADPDQAGSMLAAADPAVPPASYAAGERWLALLAGHEPGWARDYHLGVLTHAAGDLDDAERHYRNSLAQHESAWARRGLAQLAAERGEPAEALAELQRALTAPGVAGSEAERTLVMEAMTEALRARLPQEALTIAARASEPVQRLGRVRLLRARAAWSTGTAAGVSLARELLLAGIEVADLREGERELSDLWSAAFPGEPVPSRYDYRMS</sequence>
<feature type="region of interest" description="Disordered" evidence="1">
    <location>
        <begin position="41"/>
        <end position="61"/>
    </location>
</feature>
<dbReference type="RefSeq" id="WP_193498827.1">
    <property type="nucleotide sequence ID" value="NZ_CP063169.1"/>
</dbReference>
<dbReference type="SUPFAM" id="SSF48452">
    <property type="entry name" value="TPR-like"/>
    <property type="match status" value="1"/>
</dbReference>
<dbReference type="KEGG" id="halt:IM660_08135"/>
<gene>
    <name evidence="3" type="ORF">IM660_08135</name>
</gene>
<feature type="compositionally biased region" description="Polar residues" evidence="1">
    <location>
        <begin position="1"/>
        <end position="11"/>
    </location>
</feature>
<proteinExistence type="predicted"/>
<protein>
    <submittedName>
        <fullName evidence="3">DUF5107 domain-containing protein</fullName>
    </submittedName>
</protein>
<dbReference type="InterPro" id="IPR033396">
    <property type="entry name" value="DUF5107"/>
</dbReference>
<reference evidence="3 4" key="1">
    <citation type="submission" date="2020-10" db="EMBL/GenBank/DDBJ databases">
        <title>Haloactinobacterium sp. RN3S43, a bacterium isolated from saline soil.</title>
        <authorList>
            <person name="Sun J.-Q."/>
        </authorList>
    </citation>
    <scope>NUCLEOTIDE SEQUENCE [LARGE SCALE GENOMIC DNA]</scope>
    <source>
        <strain evidence="3 4">RN3S43</strain>
    </source>
</reference>
<evidence type="ECO:0000313" key="4">
    <source>
        <dbReference type="Proteomes" id="UP000593758"/>
    </source>
</evidence>
<evidence type="ECO:0000256" key="1">
    <source>
        <dbReference type="SAM" id="MobiDB-lite"/>
    </source>
</evidence>
<feature type="region of interest" description="Disordered" evidence="1">
    <location>
        <begin position="1"/>
        <end position="25"/>
    </location>
</feature>